<keyword evidence="3" id="KW-0489">Methyltransferase</keyword>
<dbReference type="EC" id="2.1.1.282" evidence="2"/>
<organism evidence="12 13">
    <name type="scientific">Triparma strigata</name>
    <dbReference type="NCBI Taxonomy" id="1606541"/>
    <lineage>
        <taxon>Eukaryota</taxon>
        <taxon>Sar</taxon>
        <taxon>Stramenopiles</taxon>
        <taxon>Ochrophyta</taxon>
        <taxon>Bolidophyceae</taxon>
        <taxon>Parmales</taxon>
        <taxon>Triparmaceae</taxon>
        <taxon>Triparma</taxon>
    </lineage>
</organism>
<dbReference type="Pfam" id="PF02475">
    <property type="entry name" value="TRM5-TYW2_MTfase"/>
    <property type="match status" value="1"/>
</dbReference>
<feature type="compositionally biased region" description="Acidic residues" evidence="9">
    <location>
        <begin position="126"/>
        <end position="138"/>
    </location>
</feature>
<comment type="caution">
    <text evidence="12">The sequence shown here is derived from an EMBL/GenBank/DDBJ whole genome shotgun (WGS) entry which is preliminary data.</text>
</comment>
<evidence type="ECO:0000256" key="3">
    <source>
        <dbReference type="ARBA" id="ARBA00022603"/>
    </source>
</evidence>
<feature type="domain" description="TRM5/TYW2-like methyltransferase" evidence="10">
    <location>
        <begin position="357"/>
        <end position="522"/>
    </location>
</feature>
<evidence type="ECO:0000256" key="8">
    <source>
        <dbReference type="ARBA" id="ARBA00049202"/>
    </source>
</evidence>
<dbReference type="PANTHER" id="PTHR48418:SF1">
    <property type="entry name" value="TRNA WYBUTOSINE-SYNTHESIZING PROTEIN 3"/>
    <property type="match status" value="1"/>
</dbReference>
<dbReference type="Pfam" id="PF02676">
    <property type="entry name" value="TYW3"/>
    <property type="match status" value="1"/>
</dbReference>
<comment type="similarity">
    <text evidence="1">Belongs to the TYW3 family.</text>
</comment>
<dbReference type="OrthoDB" id="263283at2759"/>
<feature type="region of interest" description="Disordered" evidence="9">
    <location>
        <begin position="124"/>
        <end position="160"/>
    </location>
</feature>
<protein>
    <recommendedName>
        <fullName evidence="2">tRNA(Phe) 7-[(3-amino-3-carboxypropyl)-4-demethylwyosine(37)-N(4)]-methyltransferase</fullName>
        <ecNumber evidence="2">2.1.1.282</ecNumber>
    </recommendedName>
    <alternativeName>
        <fullName evidence="7">tRNA(Phe) 7-((3-amino-3-carboxypropyl)-4-demethylwyosine(37)-N(4))-methyltransferase</fullName>
    </alternativeName>
</protein>
<evidence type="ECO:0000256" key="4">
    <source>
        <dbReference type="ARBA" id="ARBA00022679"/>
    </source>
</evidence>
<dbReference type="PANTHER" id="PTHR48418">
    <property type="entry name" value="TRNA WYBUTOSINE-SYNTHESIZING PROTEIN 3"/>
    <property type="match status" value="1"/>
</dbReference>
<dbReference type="InterPro" id="IPR003827">
    <property type="entry name" value="tRNA_yW-synthesising"/>
</dbReference>
<dbReference type="GO" id="GO:0008168">
    <property type="term" value="F:methyltransferase activity"/>
    <property type="evidence" value="ECO:0007669"/>
    <property type="project" value="UniProtKB-KW"/>
</dbReference>
<proteinExistence type="inferred from homology"/>
<name>A0A9W7A4Q4_9STRA</name>
<dbReference type="AlphaFoldDB" id="A0A9W7A4Q4"/>
<dbReference type="GO" id="GO:0008033">
    <property type="term" value="P:tRNA processing"/>
    <property type="evidence" value="ECO:0007669"/>
    <property type="project" value="UniProtKB-KW"/>
</dbReference>
<evidence type="ECO:0000313" key="12">
    <source>
        <dbReference type="EMBL" id="GMH65841.1"/>
    </source>
</evidence>
<evidence type="ECO:0000256" key="5">
    <source>
        <dbReference type="ARBA" id="ARBA00022691"/>
    </source>
</evidence>
<feature type="compositionally biased region" description="Pro residues" evidence="9">
    <location>
        <begin position="142"/>
        <end position="151"/>
    </location>
</feature>
<comment type="catalytic activity">
    <reaction evidence="8">
        <text>4-demethyl-7-[(3S)-3-amino-3-carboxypropyl]wyosine(37) in tRNA(Phe) + S-adenosyl-L-methionine = 7-[(3S)-3-amino-3-carboxypropyl]wyosine(37) in tRNA(Phe) + S-adenosyl-L-homocysteine + H(+)</text>
        <dbReference type="Rhea" id="RHEA:36635"/>
        <dbReference type="Rhea" id="RHEA-COMP:10378"/>
        <dbReference type="Rhea" id="RHEA-COMP:10379"/>
        <dbReference type="ChEBI" id="CHEBI:15378"/>
        <dbReference type="ChEBI" id="CHEBI:57856"/>
        <dbReference type="ChEBI" id="CHEBI:59789"/>
        <dbReference type="ChEBI" id="CHEBI:73543"/>
        <dbReference type="ChEBI" id="CHEBI:73550"/>
        <dbReference type="EC" id="2.1.1.282"/>
    </reaction>
</comment>
<evidence type="ECO:0000256" key="1">
    <source>
        <dbReference type="ARBA" id="ARBA00008569"/>
    </source>
</evidence>
<evidence type="ECO:0000256" key="9">
    <source>
        <dbReference type="SAM" id="MobiDB-lite"/>
    </source>
</evidence>
<dbReference type="Proteomes" id="UP001165085">
    <property type="component" value="Unassembled WGS sequence"/>
</dbReference>
<dbReference type="Gene3D" id="3.30.1960.10">
    <property type="entry name" value="tRNA wybutosine-synthesizing-like"/>
    <property type="match status" value="1"/>
</dbReference>
<evidence type="ECO:0000256" key="2">
    <source>
        <dbReference type="ARBA" id="ARBA00012750"/>
    </source>
</evidence>
<feature type="domain" description="tRNA wybutosine-synthesizing protein" evidence="11">
    <location>
        <begin position="12"/>
        <end position="269"/>
    </location>
</feature>
<evidence type="ECO:0000256" key="6">
    <source>
        <dbReference type="ARBA" id="ARBA00022694"/>
    </source>
</evidence>
<keyword evidence="4" id="KW-0808">Transferase</keyword>
<dbReference type="GO" id="GO:0032259">
    <property type="term" value="P:methylation"/>
    <property type="evidence" value="ECO:0007669"/>
    <property type="project" value="UniProtKB-KW"/>
</dbReference>
<evidence type="ECO:0000259" key="10">
    <source>
        <dbReference type="Pfam" id="PF02475"/>
    </source>
</evidence>
<evidence type="ECO:0000259" key="11">
    <source>
        <dbReference type="Pfam" id="PF02676"/>
    </source>
</evidence>
<dbReference type="Gene3D" id="3.30.300.110">
    <property type="entry name" value="Met-10+ protein-like domains"/>
    <property type="match status" value="1"/>
</dbReference>
<gene>
    <name evidence="12" type="ORF">TrST_g220</name>
</gene>
<dbReference type="InterPro" id="IPR036602">
    <property type="entry name" value="tRNA_yW-synthesising-like_sf"/>
</dbReference>
<keyword evidence="5" id="KW-0949">S-adenosyl-L-methionine</keyword>
<keyword evidence="6" id="KW-0819">tRNA processing</keyword>
<dbReference type="SUPFAM" id="SSF111278">
    <property type="entry name" value="SSo0622-like"/>
    <property type="match status" value="1"/>
</dbReference>
<evidence type="ECO:0000313" key="13">
    <source>
        <dbReference type="Proteomes" id="UP001165085"/>
    </source>
</evidence>
<evidence type="ECO:0000256" key="7">
    <source>
        <dbReference type="ARBA" id="ARBA00030554"/>
    </source>
</evidence>
<sequence length="575" mass="63252">MSTFLEVKNRVLSKRDRSSRGRIDQHAVTICSLINDREEFYTTSSCSGRFHLYRGVGNKSSNADTKKTLGKGPGGFDRFRISHGFIASSEAALRYFNLETLKEDPEGGGDKIVEVDQYENLLEGGGAEEEEEEEEENESLPLAPPTAPLAPPTLNSHPTVPELQVSEDEASLIFLRFESFILHVCCSSLNAADALMSAARSAGYKTVGVQSSGATSKVDGKVIVQVLGDEFLEMPLFDTKGKEVMLAKLVNDRQRRNWAKIGRFEAEVKRMEYSEADKTKGGKGKHYDVVGDVAIVKDVDVNSPHAETIGMDIMQSNSKIKVVAVQNDSLSGVEKMSNLTIVAGNFSRLQKDGGLVTTHQEFGIKCLVDLNRTFFTARMGPERIRLCNCVSRGENVLSLFSGVGLEGLMIAGRREISGLTFVELNPVAVNCLKRGLELLGRNKAVVVKGAKERVKILEGDAMEVLKSLEDNSFDRIIAPRPKESSTDGDLSSEFSGSNFLEAMLPKLKERGECHWYDFAADHEVESGCPRTKKGIEDVVRQLGWRAEFLYAGKAGSGSIAKRQFRVCIDFRVIKA</sequence>
<dbReference type="InterPro" id="IPR056743">
    <property type="entry name" value="TRM5-TYW2-like_MTfase"/>
</dbReference>
<dbReference type="SUPFAM" id="SSF53335">
    <property type="entry name" value="S-adenosyl-L-methionine-dependent methyltransferases"/>
    <property type="match status" value="1"/>
</dbReference>
<keyword evidence="13" id="KW-1185">Reference proteome</keyword>
<dbReference type="Gene3D" id="3.40.50.150">
    <property type="entry name" value="Vaccinia Virus protein VP39"/>
    <property type="match status" value="1"/>
</dbReference>
<reference evidence="13" key="1">
    <citation type="journal article" date="2023" name="Commun. Biol.">
        <title>Genome analysis of Parmales, the sister group of diatoms, reveals the evolutionary specialization of diatoms from phago-mixotrophs to photoautotrophs.</title>
        <authorList>
            <person name="Ban H."/>
            <person name="Sato S."/>
            <person name="Yoshikawa S."/>
            <person name="Yamada K."/>
            <person name="Nakamura Y."/>
            <person name="Ichinomiya M."/>
            <person name="Sato N."/>
            <person name="Blanc-Mathieu R."/>
            <person name="Endo H."/>
            <person name="Kuwata A."/>
            <person name="Ogata H."/>
        </authorList>
    </citation>
    <scope>NUCLEOTIDE SEQUENCE [LARGE SCALE GENOMIC DNA]</scope>
    <source>
        <strain evidence="13">NIES 3701</strain>
    </source>
</reference>
<accession>A0A9W7A4Q4</accession>
<dbReference type="InterPro" id="IPR029063">
    <property type="entry name" value="SAM-dependent_MTases_sf"/>
</dbReference>
<dbReference type="EMBL" id="BRXY01000103">
    <property type="protein sequence ID" value="GMH65841.1"/>
    <property type="molecule type" value="Genomic_DNA"/>
</dbReference>